<dbReference type="InterPro" id="IPR001296">
    <property type="entry name" value="Glyco_trans_1"/>
</dbReference>
<feature type="domain" description="Glycosyl transferase family 1" evidence="1">
    <location>
        <begin position="194"/>
        <end position="353"/>
    </location>
</feature>
<dbReference type="Pfam" id="PF13439">
    <property type="entry name" value="Glyco_transf_4"/>
    <property type="match status" value="1"/>
</dbReference>
<protein>
    <submittedName>
        <fullName evidence="3">Glycosyltransferase</fullName>
    </submittedName>
</protein>
<dbReference type="EMBL" id="WFLM01000001">
    <property type="protein sequence ID" value="KAB8040770.1"/>
    <property type="molecule type" value="Genomic_DNA"/>
</dbReference>
<comment type="caution">
    <text evidence="3">The sequence shown here is derived from an EMBL/GenBank/DDBJ whole genome shotgun (WGS) entry which is preliminary data.</text>
</comment>
<evidence type="ECO:0000259" key="1">
    <source>
        <dbReference type="Pfam" id="PF00534"/>
    </source>
</evidence>
<keyword evidence="4" id="KW-1185">Reference proteome</keyword>
<dbReference type="Proteomes" id="UP000437748">
    <property type="component" value="Unassembled WGS sequence"/>
</dbReference>
<proteinExistence type="predicted"/>
<organism evidence="3 4">
    <name type="scientific">Silvanigrella paludirubra</name>
    <dbReference type="NCBI Taxonomy" id="2499159"/>
    <lineage>
        <taxon>Bacteria</taxon>
        <taxon>Pseudomonadati</taxon>
        <taxon>Bdellovibrionota</taxon>
        <taxon>Oligoflexia</taxon>
        <taxon>Silvanigrellales</taxon>
        <taxon>Silvanigrellaceae</taxon>
        <taxon>Silvanigrella</taxon>
    </lineage>
</organism>
<dbReference type="AlphaFoldDB" id="A0A6N6VVZ1"/>
<dbReference type="RefSeq" id="WP_153418288.1">
    <property type="nucleotide sequence ID" value="NZ_WFLM01000001.1"/>
</dbReference>
<dbReference type="OrthoDB" id="4611853at2"/>
<dbReference type="CDD" id="cd03811">
    <property type="entry name" value="GT4_GT28_WabH-like"/>
    <property type="match status" value="1"/>
</dbReference>
<dbReference type="PANTHER" id="PTHR12526:SF630">
    <property type="entry name" value="GLYCOSYLTRANSFERASE"/>
    <property type="match status" value="1"/>
</dbReference>
<accession>A0A6N6VVZ1</accession>
<reference evidence="3 4" key="1">
    <citation type="submission" date="2019-10" db="EMBL/GenBank/DDBJ databases">
        <title>New species of Slilvanegrellaceae.</title>
        <authorList>
            <person name="Pitt A."/>
            <person name="Hahn M.W."/>
        </authorList>
    </citation>
    <scope>NUCLEOTIDE SEQUENCE [LARGE SCALE GENOMIC DNA]</scope>
    <source>
        <strain evidence="3 4">SP-Ram-0.45-NSY-1</strain>
    </source>
</reference>
<keyword evidence="3" id="KW-0808">Transferase</keyword>
<dbReference type="PANTHER" id="PTHR12526">
    <property type="entry name" value="GLYCOSYLTRANSFERASE"/>
    <property type="match status" value="1"/>
</dbReference>
<dbReference type="Pfam" id="PF00534">
    <property type="entry name" value="Glycos_transf_1"/>
    <property type="match status" value="1"/>
</dbReference>
<sequence length="375" mass="44116">MEKRKKHKILFIIMNLCSGGAERVLLNLTRELDKKKYDIHIFIVKNHIEYISEIPEEVTIHYGIEKDKNIYFNFPIILLKLIKIAFNSNRIIGALEYWPTFLSTFLSIILFKKCINWVHIDIISHLKNQKFYIKILSKFVYRFTDISICVSNSNLISFKKNFIHKKSDFIYNIIDFDKINLLSKEAIPEEDKINYEYIIAIGRVEYPKDYTSLITAYYNLKKKNNIKEKFLIFGNGSDYKNIITLIDRLGLNEDVILMGFHENVFKYLKNAKLFIHASYCEGFGLVLLEALYLGKIVLAAYKYKHGPFNEVLLNGKCGLIIEEYDNSILENAILKTLNLSDFEKEKYIQNGYNRIKDFDKEKIISKWDQILTGKI</sequence>
<dbReference type="GO" id="GO:0016757">
    <property type="term" value="F:glycosyltransferase activity"/>
    <property type="evidence" value="ECO:0007669"/>
    <property type="project" value="InterPro"/>
</dbReference>
<evidence type="ECO:0000313" key="4">
    <source>
        <dbReference type="Proteomes" id="UP000437748"/>
    </source>
</evidence>
<evidence type="ECO:0000313" key="3">
    <source>
        <dbReference type="EMBL" id="KAB8040770.1"/>
    </source>
</evidence>
<gene>
    <name evidence="3" type="ORF">GCL60_02250</name>
</gene>
<dbReference type="Gene3D" id="3.40.50.2000">
    <property type="entry name" value="Glycogen Phosphorylase B"/>
    <property type="match status" value="2"/>
</dbReference>
<name>A0A6N6VVZ1_9BACT</name>
<feature type="domain" description="Glycosyltransferase subfamily 4-like N-terminal" evidence="2">
    <location>
        <begin position="19"/>
        <end position="177"/>
    </location>
</feature>
<dbReference type="InterPro" id="IPR028098">
    <property type="entry name" value="Glyco_trans_4-like_N"/>
</dbReference>
<evidence type="ECO:0000259" key="2">
    <source>
        <dbReference type="Pfam" id="PF13439"/>
    </source>
</evidence>
<dbReference type="SUPFAM" id="SSF53756">
    <property type="entry name" value="UDP-Glycosyltransferase/glycogen phosphorylase"/>
    <property type="match status" value="1"/>
</dbReference>